<name>V4RDT2_9HYPH</name>
<dbReference type="AlphaFoldDB" id="V4RDT2"/>
<dbReference type="Proteomes" id="UP000017819">
    <property type="component" value="Unassembled WGS sequence"/>
</dbReference>
<evidence type="ECO:0000313" key="3">
    <source>
        <dbReference type="Proteomes" id="UP000017819"/>
    </source>
</evidence>
<dbReference type="SMART" id="SM00671">
    <property type="entry name" value="SEL1"/>
    <property type="match status" value="4"/>
</dbReference>
<reference evidence="2 3" key="1">
    <citation type="journal article" date="2014" name="Genome Announc.">
        <title>Draft Genome Sequence of Lutibaculum baratangense Strain AMV1T, Isolated from a Mud Volcano in Andamans, India.</title>
        <authorList>
            <person name="Singh A."/>
            <person name="Sreenivas A."/>
            <person name="Sathyanarayana Reddy G."/>
            <person name="Pinnaka A.K."/>
            <person name="Shivaji S."/>
        </authorList>
    </citation>
    <scope>NUCLEOTIDE SEQUENCE [LARGE SCALE GENOMIC DNA]</scope>
    <source>
        <strain evidence="2 3">AMV1</strain>
    </source>
</reference>
<dbReference type="STRING" id="631454.N177_3602"/>
<dbReference type="PANTHER" id="PTHR11102:SF147">
    <property type="entry name" value="SEL1L ADAPTOR SUBUNIT OF ERAD E3 UBIQUITIN LIGASE"/>
    <property type="match status" value="1"/>
</dbReference>
<dbReference type="Pfam" id="PF08238">
    <property type="entry name" value="Sel1"/>
    <property type="match status" value="4"/>
</dbReference>
<dbReference type="PANTHER" id="PTHR11102">
    <property type="entry name" value="SEL-1-LIKE PROTEIN"/>
    <property type="match status" value="1"/>
</dbReference>
<protein>
    <submittedName>
        <fullName evidence="2">Putative Exopolysaccharide regulatory protein exoR</fullName>
    </submittedName>
</protein>
<dbReference type="EMBL" id="AWXZ01000039">
    <property type="protein sequence ID" value="ESR23534.1"/>
    <property type="molecule type" value="Genomic_DNA"/>
</dbReference>
<dbReference type="OrthoDB" id="9796900at2"/>
<proteinExistence type="predicted"/>
<dbReference type="GO" id="GO:0036503">
    <property type="term" value="P:ERAD pathway"/>
    <property type="evidence" value="ECO:0007669"/>
    <property type="project" value="TreeGrafter"/>
</dbReference>
<sequence length="267" mass="28782">MRIFEYLFVCVAFACVTAGPSQALDPSRSVDRAANPSDAFRLGAQFYHSGDYASAFDAFTVAAEKGHAVAQWKLAKMYAEGEGVKEDDFKAFQIFSSIADAHADDDPFAPVSSVVADAFVRIASYYRTGIATAGIQPDMTRALGLLRHAALYFGDAEAQYEVGRMYLNGEGVGANPAQAARWLDLAARKNHVAAQATLGDMLVYGHGVPPMPERGYAWLLVAKERAAPAERDWVLSLTHRAESVLGADEIAVARQEAQAWILSNSGS</sequence>
<dbReference type="InterPro" id="IPR050767">
    <property type="entry name" value="Sel1_AlgK"/>
</dbReference>
<evidence type="ECO:0000256" key="1">
    <source>
        <dbReference type="SAM" id="SignalP"/>
    </source>
</evidence>
<dbReference type="InterPro" id="IPR011990">
    <property type="entry name" value="TPR-like_helical_dom_sf"/>
</dbReference>
<feature type="chain" id="PRO_5004726648" evidence="1">
    <location>
        <begin position="24"/>
        <end position="267"/>
    </location>
</feature>
<accession>V4RDT2</accession>
<comment type="caution">
    <text evidence="2">The sequence shown here is derived from an EMBL/GenBank/DDBJ whole genome shotgun (WGS) entry which is preliminary data.</text>
</comment>
<dbReference type="SUPFAM" id="SSF81901">
    <property type="entry name" value="HCP-like"/>
    <property type="match status" value="1"/>
</dbReference>
<evidence type="ECO:0000313" key="2">
    <source>
        <dbReference type="EMBL" id="ESR23534.1"/>
    </source>
</evidence>
<gene>
    <name evidence="2" type="ORF">N177_3602</name>
</gene>
<feature type="signal peptide" evidence="1">
    <location>
        <begin position="1"/>
        <end position="23"/>
    </location>
</feature>
<keyword evidence="3" id="KW-1185">Reference proteome</keyword>
<dbReference type="Gene3D" id="1.25.40.10">
    <property type="entry name" value="Tetratricopeptide repeat domain"/>
    <property type="match status" value="2"/>
</dbReference>
<dbReference type="eggNOG" id="COG0790">
    <property type="taxonomic scope" value="Bacteria"/>
</dbReference>
<dbReference type="RefSeq" id="WP_023433720.1">
    <property type="nucleotide sequence ID" value="NZ_AWXZ01000039.1"/>
</dbReference>
<dbReference type="InterPro" id="IPR006597">
    <property type="entry name" value="Sel1-like"/>
</dbReference>
<organism evidence="2 3">
    <name type="scientific">Lutibaculum baratangense AMV1</name>
    <dbReference type="NCBI Taxonomy" id="631454"/>
    <lineage>
        <taxon>Bacteria</taxon>
        <taxon>Pseudomonadati</taxon>
        <taxon>Pseudomonadota</taxon>
        <taxon>Alphaproteobacteria</taxon>
        <taxon>Hyphomicrobiales</taxon>
        <taxon>Tepidamorphaceae</taxon>
        <taxon>Lutibaculum</taxon>
    </lineage>
</organism>
<keyword evidence="1" id="KW-0732">Signal</keyword>